<dbReference type="Pfam" id="PF00254">
    <property type="entry name" value="FKBP_C"/>
    <property type="match status" value="1"/>
</dbReference>
<dbReference type="PROSITE" id="PS50059">
    <property type="entry name" value="FKBP_PPIASE"/>
    <property type="match status" value="1"/>
</dbReference>
<evidence type="ECO:0000256" key="5">
    <source>
        <dbReference type="ARBA" id="ARBA00023110"/>
    </source>
</evidence>
<evidence type="ECO:0000256" key="8">
    <source>
        <dbReference type="ARBA" id="ARBA00029986"/>
    </source>
</evidence>
<evidence type="ECO:0000259" key="12">
    <source>
        <dbReference type="PROSITE" id="PS50059"/>
    </source>
</evidence>
<dbReference type="GO" id="GO:0003755">
    <property type="term" value="F:peptidyl-prolyl cis-trans isomerase activity"/>
    <property type="evidence" value="ECO:0007669"/>
    <property type="project" value="UniProtKB-UniRule"/>
</dbReference>
<dbReference type="EC" id="5.2.1.8" evidence="3 9"/>
<keyword evidence="9" id="KW-0963">Cytoplasm</keyword>
<evidence type="ECO:0000256" key="2">
    <source>
        <dbReference type="ARBA" id="ARBA00005464"/>
    </source>
</evidence>
<dbReference type="InterPro" id="IPR008880">
    <property type="entry name" value="Trigger_fac_C"/>
</dbReference>
<dbReference type="PANTHER" id="PTHR30560:SF3">
    <property type="entry name" value="TRIGGER FACTOR-LIKE PROTEIN TIG, CHLOROPLASTIC"/>
    <property type="match status" value="1"/>
</dbReference>
<dbReference type="GO" id="GO:0044183">
    <property type="term" value="F:protein folding chaperone"/>
    <property type="evidence" value="ECO:0007669"/>
    <property type="project" value="TreeGrafter"/>
</dbReference>
<dbReference type="EMBL" id="PFCH01000022">
    <property type="protein sequence ID" value="PIR72943.1"/>
    <property type="molecule type" value="Genomic_DNA"/>
</dbReference>
<evidence type="ECO:0000256" key="6">
    <source>
        <dbReference type="ARBA" id="ARBA00023186"/>
    </source>
</evidence>
<dbReference type="GO" id="GO:0051301">
    <property type="term" value="P:cell division"/>
    <property type="evidence" value="ECO:0007669"/>
    <property type="project" value="UniProtKB-KW"/>
</dbReference>
<comment type="similarity">
    <text evidence="2 9 11">Belongs to the FKBP-type PPIase family. Tig subfamily.</text>
</comment>
<comment type="subcellular location">
    <subcellularLocation>
        <location evidence="9">Cytoplasm</location>
    </subcellularLocation>
    <text evidence="9">About half TF is bound to the ribosome near the polypeptide exit tunnel while the other half is free in the cytoplasm.</text>
</comment>
<dbReference type="GO" id="GO:0015031">
    <property type="term" value="P:protein transport"/>
    <property type="evidence" value="ECO:0007669"/>
    <property type="project" value="UniProtKB-UniRule"/>
</dbReference>
<dbReference type="InterPro" id="IPR046357">
    <property type="entry name" value="PPIase_dom_sf"/>
</dbReference>
<protein>
    <recommendedName>
        <fullName evidence="4 9">Trigger factor</fullName>
        <shortName evidence="9">TF</shortName>
        <ecNumber evidence="3 9">5.2.1.8</ecNumber>
    </recommendedName>
    <alternativeName>
        <fullName evidence="8 9">PPIase</fullName>
    </alternativeName>
</protein>
<gene>
    <name evidence="9 13" type="primary">tig</name>
    <name evidence="13" type="ORF">COV26_01155</name>
</gene>
<reference evidence="14" key="1">
    <citation type="submission" date="2017-09" db="EMBL/GenBank/DDBJ databases">
        <title>Depth-based differentiation of microbial function through sediment-hosted aquifers and enrichment of novel symbionts in the deep terrestrial subsurface.</title>
        <authorList>
            <person name="Probst A.J."/>
            <person name="Ladd B."/>
            <person name="Jarett J.K."/>
            <person name="Geller-Mcgrath D.E."/>
            <person name="Sieber C.M.K."/>
            <person name="Emerson J.B."/>
            <person name="Anantharaman K."/>
            <person name="Thomas B.C."/>
            <person name="Malmstrom R."/>
            <person name="Stieglmeier M."/>
            <person name="Klingl A."/>
            <person name="Woyke T."/>
            <person name="Ryan C.M."/>
            <person name="Banfield J.F."/>
        </authorList>
    </citation>
    <scope>NUCLEOTIDE SEQUENCE [LARGE SCALE GENOMIC DNA]</scope>
</reference>
<dbReference type="SUPFAM" id="SSF102735">
    <property type="entry name" value="Trigger factor ribosome-binding domain"/>
    <property type="match status" value="1"/>
</dbReference>
<feature type="domain" description="PPIase FKBP-type" evidence="12">
    <location>
        <begin position="150"/>
        <end position="248"/>
    </location>
</feature>
<dbReference type="InterPro" id="IPR001179">
    <property type="entry name" value="PPIase_FKBP_dom"/>
</dbReference>
<evidence type="ECO:0000313" key="13">
    <source>
        <dbReference type="EMBL" id="PIR72943.1"/>
    </source>
</evidence>
<dbReference type="Gene3D" id="3.10.50.40">
    <property type="match status" value="1"/>
</dbReference>
<comment type="function">
    <text evidence="9">Involved in protein export. Acts as a chaperone by maintaining the newly synthesized protein in an open conformation. Functions as a peptidyl-prolyl cis-trans isomerase.</text>
</comment>
<comment type="caution">
    <text evidence="13">The sequence shown here is derived from an EMBL/GenBank/DDBJ whole genome shotgun (WGS) entry which is preliminary data.</text>
</comment>
<dbReference type="Proteomes" id="UP000228508">
    <property type="component" value="Unassembled WGS sequence"/>
</dbReference>
<dbReference type="AlphaFoldDB" id="A0A2H0TLB3"/>
<dbReference type="Gene3D" id="1.10.3120.10">
    <property type="entry name" value="Trigger factor, C-terminal domain"/>
    <property type="match status" value="1"/>
</dbReference>
<dbReference type="NCBIfam" id="TIGR00115">
    <property type="entry name" value="tig"/>
    <property type="match status" value="1"/>
</dbReference>
<evidence type="ECO:0000313" key="14">
    <source>
        <dbReference type="Proteomes" id="UP000228508"/>
    </source>
</evidence>
<evidence type="ECO:0000256" key="1">
    <source>
        <dbReference type="ARBA" id="ARBA00000971"/>
    </source>
</evidence>
<evidence type="ECO:0000256" key="10">
    <source>
        <dbReference type="PROSITE-ProRule" id="PRU00277"/>
    </source>
</evidence>
<accession>A0A2H0TLB3</accession>
<dbReference type="Gene3D" id="3.30.70.1050">
    <property type="entry name" value="Trigger factor ribosome-binding domain"/>
    <property type="match status" value="1"/>
</dbReference>
<dbReference type="GO" id="GO:0005737">
    <property type="term" value="C:cytoplasm"/>
    <property type="evidence" value="ECO:0007669"/>
    <property type="project" value="UniProtKB-SubCell"/>
</dbReference>
<dbReference type="PANTHER" id="PTHR30560">
    <property type="entry name" value="TRIGGER FACTOR CHAPERONE AND PEPTIDYL-PROLYL CIS/TRANS ISOMERASE"/>
    <property type="match status" value="1"/>
</dbReference>
<dbReference type="InterPro" id="IPR037041">
    <property type="entry name" value="Trigger_fac_C_sf"/>
</dbReference>
<organism evidence="13 14">
    <name type="scientific">Candidatus Nealsonbacteria bacterium CG10_big_fil_rev_8_21_14_0_10_36_23</name>
    <dbReference type="NCBI Taxonomy" id="1974709"/>
    <lineage>
        <taxon>Bacteria</taxon>
        <taxon>Candidatus Nealsoniibacteriota</taxon>
    </lineage>
</organism>
<evidence type="ECO:0000256" key="9">
    <source>
        <dbReference type="HAMAP-Rule" id="MF_00303"/>
    </source>
</evidence>
<keyword evidence="9 11" id="KW-0132">Cell division</keyword>
<dbReference type="HAMAP" id="MF_00303">
    <property type="entry name" value="Trigger_factor_Tig"/>
    <property type="match status" value="1"/>
</dbReference>
<keyword evidence="5 9" id="KW-0697">Rotamase</keyword>
<evidence type="ECO:0000256" key="7">
    <source>
        <dbReference type="ARBA" id="ARBA00023235"/>
    </source>
</evidence>
<dbReference type="PIRSF" id="PIRSF003095">
    <property type="entry name" value="Trigger_factor"/>
    <property type="match status" value="1"/>
</dbReference>
<dbReference type="GO" id="GO:0043335">
    <property type="term" value="P:protein unfolding"/>
    <property type="evidence" value="ECO:0007669"/>
    <property type="project" value="TreeGrafter"/>
</dbReference>
<keyword evidence="7 9" id="KW-0413">Isomerase</keyword>
<comment type="catalytic activity">
    <reaction evidence="1 9 10">
        <text>[protein]-peptidylproline (omega=180) = [protein]-peptidylproline (omega=0)</text>
        <dbReference type="Rhea" id="RHEA:16237"/>
        <dbReference type="Rhea" id="RHEA-COMP:10747"/>
        <dbReference type="Rhea" id="RHEA-COMP:10748"/>
        <dbReference type="ChEBI" id="CHEBI:83833"/>
        <dbReference type="ChEBI" id="CHEBI:83834"/>
        <dbReference type="EC" id="5.2.1.8"/>
    </reaction>
</comment>
<dbReference type="GO" id="GO:0043022">
    <property type="term" value="F:ribosome binding"/>
    <property type="evidence" value="ECO:0007669"/>
    <property type="project" value="TreeGrafter"/>
</dbReference>
<dbReference type="Pfam" id="PF05697">
    <property type="entry name" value="Trigger_N"/>
    <property type="match status" value="1"/>
</dbReference>
<dbReference type="Pfam" id="PF05698">
    <property type="entry name" value="Trigger_C"/>
    <property type="match status" value="1"/>
</dbReference>
<evidence type="ECO:0000256" key="11">
    <source>
        <dbReference type="RuleBase" id="RU003914"/>
    </source>
</evidence>
<sequence>MKTTIQKLPKSQIEIFFEIPAEEFKDYFEEAILNLGREIEIEGFRKGKAPKKIIEEKIGPGKVLEEVASLAVKKSYIRAILENKIEAIGRPEIQITKIAKENPLEFKAKVFILPEVNLPDYKKIALKIKPKEISVEEKEVDEAISLLQKSRAKLLAKDGACEIGDFVEISFQSQQIEGGEEKKDSFILGQGRFIPGFEEELFGMKPGSKKEFSLNFPKNYFNKNLAGKPIDFQVKMISISKIELPEINDDWAKSLGNFENLESLKKNIQEGIKMEKTEEEKQRNRGEILEKIKENASLEIPEILIDYEKGRMIEELKTNLQNQFQMNFNDYLSRIKKTEKEISDSFLPESEKRVKNFLILREIAKREEISVSDEEIKEKISETLKSYPNVEKAEKELARQNFAEQNLGGLARQNFAEQNLGGLALEKLKEYYEGVIRNEKVFQFLESFIKP</sequence>
<dbReference type="SUPFAM" id="SSF54534">
    <property type="entry name" value="FKBP-like"/>
    <property type="match status" value="1"/>
</dbReference>
<proteinExistence type="inferred from homology"/>
<name>A0A2H0TLB3_9BACT</name>
<dbReference type="GO" id="GO:0051083">
    <property type="term" value="P:'de novo' cotranslational protein folding"/>
    <property type="evidence" value="ECO:0007669"/>
    <property type="project" value="TreeGrafter"/>
</dbReference>
<evidence type="ECO:0000256" key="4">
    <source>
        <dbReference type="ARBA" id="ARBA00016902"/>
    </source>
</evidence>
<dbReference type="InterPro" id="IPR036611">
    <property type="entry name" value="Trigger_fac_ribosome-bd_sf"/>
</dbReference>
<dbReference type="InterPro" id="IPR027304">
    <property type="entry name" value="Trigger_fact/SurA_dom_sf"/>
</dbReference>
<dbReference type="SUPFAM" id="SSF109998">
    <property type="entry name" value="Triger factor/SurA peptide-binding domain-like"/>
    <property type="match status" value="1"/>
</dbReference>
<comment type="domain">
    <text evidence="9">Consists of 3 domains; the N-terminus binds the ribosome, the middle domain has PPIase activity, while the C-terminus has intrinsic chaperone activity on its own.</text>
</comment>
<evidence type="ECO:0000256" key="3">
    <source>
        <dbReference type="ARBA" id="ARBA00013194"/>
    </source>
</evidence>
<keyword evidence="9 11" id="KW-0131">Cell cycle</keyword>
<dbReference type="InterPro" id="IPR005215">
    <property type="entry name" value="Trig_fac"/>
</dbReference>
<dbReference type="InterPro" id="IPR008881">
    <property type="entry name" value="Trigger_fac_ribosome-bd_bac"/>
</dbReference>
<keyword evidence="6 9" id="KW-0143">Chaperone</keyword>